<dbReference type="EMBL" id="JBIGIA010000005">
    <property type="protein sequence ID" value="MFG6456840.1"/>
    <property type="molecule type" value="Genomic_DNA"/>
</dbReference>
<accession>A0ABW7G4K4</accession>
<dbReference type="PROSITE" id="PS50111">
    <property type="entry name" value="CHEMOTAXIS_TRANSDUC_2"/>
    <property type="match status" value="1"/>
</dbReference>
<keyword evidence="4" id="KW-0812">Transmembrane</keyword>
<evidence type="ECO:0000256" key="2">
    <source>
        <dbReference type="PROSITE-ProRule" id="PRU00284"/>
    </source>
</evidence>
<evidence type="ECO:0000313" key="6">
    <source>
        <dbReference type="EMBL" id="MFG6456840.1"/>
    </source>
</evidence>
<comment type="caution">
    <text evidence="6">The sequence shown here is derived from an EMBL/GenBank/DDBJ whole genome shotgun (WGS) entry which is preliminary data.</text>
</comment>
<reference evidence="6 7" key="1">
    <citation type="submission" date="2024-09" db="EMBL/GenBank/DDBJ databases">
        <title>Novel species of the genus Pelomonas and Roseateles isolated from streams.</title>
        <authorList>
            <person name="Lu H."/>
        </authorList>
    </citation>
    <scope>NUCLEOTIDE SEQUENCE [LARGE SCALE GENOMIC DNA]</scope>
    <source>
        <strain evidence="6 7">BYS96W</strain>
    </source>
</reference>
<evidence type="ECO:0000256" key="4">
    <source>
        <dbReference type="SAM" id="Phobius"/>
    </source>
</evidence>
<keyword evidence="4" id="KW-1133">Transmembrane helix</keyword>
<keyword evidence="1 2" id="KW-0807">Transducer</keyword>
<dbReference type="RefSeq" id="WP_394487617.1">
    <property type="nucleotide sequence ID" value="NZ_JBIGIA010000005.1"/>
</dbReference>
<dbReference type="SUPFAM" id="SSF58104">
    <property type="entry name" value="Methyl-accepting chemotaxis protein (MCP) signaling domain"/>
    <property type="match status" value="1"/>
</dbReference>
<dbReference type="Gene3D" id="1.10.287.950">
    <property type="entry name" value="Methyl-accepting chemotaxis protein"/>
    <property type="match status" value="1"/>
</dbReference>
<keyword evidence="3" id="KW-0175">Coiled coil</keyword>
<dbReference type="PANTHER" id="PTHR32089:SF112">
    <property type="entry name" value="LYSOZYME-LIKE PROTEIN-RELATED"/>
    <property type="match status" value="1"/>
</dbReference>
<protein>
    <submittedName>
        <fullName evidence="6">Methyl-accepting chemotaxis protein</fullName>
    </submittedName>
</protein>
<dbReference type="SMART" id="SM00283">
    <property type="entry name" value="MA"/>
    <property type="match status" value="1"/>
</dbReference>
<dbReference type="InterPro" id="IPR004089">
    <property type="entry name" value="MCPsignal_dom"/>
</dbReference>
<organism evidence="6 7">
    <name type="scientific">Pelomonas nitida</name>
    <dbReference type="NCBI Taxonomy" id="3299027"/>
    <lineage>
        <taxon>Bacteria</taxon>
        <taxon>Pseudomonadati</taxon>
        <taxon>Pseudomonadota</taxon>
        <taxon>Betaproteobacteria</taxon>
        <taxon>Burkholderiales</taxon>
        <taxon>Sphaerotilaceae</taxon>
        <taxon>Roseateles</taxon>
    </lineage>
</organism>
<keyword evidence="4" id="KW-0472">Membrane</keyword>
<dbReference type="PANTHER" id="PTHR32089">
    <property type="entry name" value="METHYL-ACCEPTING CHEMOTAXIS PROTEIN MCPB"/>
    <property type="match status" value="1"/>
</dbReference>
<proteinExistence type="predicted"/>
<evidence type="ECO:0000256" key="3">
    <source>
        <dbReference type="SAM" id="Coils"/>
    </source>
</evidence>
<keyword evidence="7" id="KW-1185">Reference proteome</keyword>
<feature type="coiled-coil region" evidence="3">
    <location>
        <begin position="287"/>
        <end position="352"/>
    </location>
</feature>
<sequence length="396" mass="41629">MSYPSFAPRATGAAPAAAAAFPPRRLRVAAASGLWLLAGVALAVGGMAAAWGLWALAVVGVLAIGWRWQSRRSGAAQGAGVAAAVSDMPSGELANRLDEASRTWATHIATAQAQLRDAVEQMLGSFGDILQQLDGLVGSAGGAQGDTAGLAVLADCDEQLRGLLANFNRFVQSRNEMLGTVRTLGESSGRLHSMAEDVSHIARHTNLLSINAAIEAARAGAAGRGFAVVASEVRRLSAESGETGRRIGEQVREFDQHMQQALAMATESASRDTEAIQASEQTVGQVVSQVNATVADLQQRNAEQSAQGEQVKAQVEQLLMAFQFQDRVHQILDQLRDSMTQASAAVQQAAARGQAPDESAWQQLLAAGYTTAEQRAVSRGDVVQATPAQLTETTFF</sequence>
<name>A0ABW7G4K4_9BURK</name>
<dbReference type="Pfam" id="PF00015">
    <property type="entry name" value="MCPsignal"/>
    <property type="match status" value="1"/>
</dbReference>
<feature type="transmembrane region" description="Helical" evidence="4">
    <location>
        <begin position="34"/>
        <end position="64"/>
    </location>
</feature>
<evidence type="ECO:0000259" key="5">
    <source>
        <dbReference type="PROSITE" id="PS50111"/>
    </source>
</evidence>
<gene>
    <name evidence="6" type="ORF">ACG00X_08340</name>
</gene>
<evidence type="ECO:0000313" key="7">
    <source>
        <dbReference type="Proteomes" id="UP001606305"/>
    </source>
</evidence>
<feature type="domain" description="Methyl-accepting transducer" evidence="5">
    <location>
        <begin position="180"/>
        <end position="350"/>
    </location>
</feature>
<dbReference type="Proteomes" id="UP001606305">
    <property type="component" value="Unassembled WGS sequence"/>
</dbReference>
<evidence type="ECO:0000256" key="1">
    <source>
        <dbReference type="ARBA" id="ARBA00023224"/>
    </source>
</evidence>